<protein>
    <submittedName>
        <fullName evidence="1">Uncharacterized protein</fullName>
    </submittedName>
</protein>
<dbReference type="AlphaFoldDB" id="A0A7G9LMB0"/>
<dbReference type="Proteomes" id="UP000515842">
    <property type="component" value="Chromosome"/>
</dbReference>
<accession>A0A7G9LMB0</accession>
<evidence type="ECO:0000313" key="2">
    <source>
        <dbReference type="Proteomes" id="UP000515842"/>
    </source>
</evidence>
<dbReference type="RefSeq" id="WP_187474237.1">
    <property type="nucleotide sequence ID" value="NZ_CP060693.1"/>
</dbReference>
<organism evidence="1 2">
    <name type="scientific">Aliarcobacter cryaerophilus</name>
    <dbReference type="NCBI Taxonomy" id="28198"/>
    <lineage>
        <taxon>Bacteria</taxon>
        <taxon>Pseudomonadati</taxon>
        <taxon>Campylobacterota</taxon>
        <taxon>Epsilonproteobacteria</taxon>
        <taxon>Campylobacterales</taxon>
        <taxon>Arcobacteraceae</taxon>
        <taxon>Aliarcobacter</taxon>
    </lineage>
</organism>
<evidence type="ECO:0000313" key="1">
    <source>
        <dbReference type="EMBL" id="QNM89759.1"/>
    </source>
</evidence>
<gene>
    <name evidence="1" type="ORF">HOO34_09025</name>
</gene>
<dbReference type="EMBL" id="CP060693">
    <property type="protein sequence ID" value="QNM89759.1"/>
    <property type="molecule type" value="Genomic_DNA"/>
</dbReference>
<sequence length="115" mass="13702">MKQTNKYQVVDTTKDNSQKEIKELDIPLNEEIIIDIYDLFYGKHKNITVIFEYKKLLFQFSVFWNNRYSTVDESFSFKILDENKQLVAPEKKLVAKFDLTKTGYLKCLSARFLDE</sequence>
<proteinExistence type="predicted"/>
<name>A0A7G9LMB0_9BACT</name>
<reference evidence="1 2" key="1">
    <citation type="journal article" date="2020" name="Front. Microbiol.">
        <title>Genomic Analysis and Antimicrobial Resistance of Aliarcobacter cryaerophilus Strains From German Water Poultry.</title>
        <authorList>
            <person name="Muller E."/>
            <person name="Hotzel H."/>
            <person name="Ahlers C."/>
            <person name="Hanel I."/>
            <person name="Tomaso H."/>
            <person name="Abdel-Glil M.Y."/>
        </authorList>
    </citation>
    <scope>NUCLEOTIDE SEQUENCE [LARGE SCALE GENOMIC DNA]</scope>
    <source>
        <strain evidence="1 2">16CS1285-4</strain>
    </source>
</reference>